<evidence type="ECO:0000256" key="6">
    <source>
        <dbReference type="ARBA" id="ARBA00023136"/>
    </source>
</evidence>
<dbReference type="Proteomes" id="UP000261166">
    <property type="component" value="Unassembled WGS sequence"/>
</dbReference>
<dbReference type="PANTHER" id="PTHR43227:SF11">
    <property type="entry name" value="BLL4140 PROTEIN"/>
    <property type="match status" value="1"/>
</dbReference>
<dbReference type="OrthoDB" id="2637002at2"/>
<accession>A0A3E3I3P9</accession>
<dbReference type="InterPro" id="IPR050809">
    <property type="entry name" value="UgpAE/MalFG_permease"/>
</dbReference>
<evidence type="ECO:0000256" key="2">
    <source>
        <dbReference type="ARBA" id="ARBA00022448"/>
    </source>
</evidence>
<evidence type="ECO:0000256" key="5">
    <source>
        <dbReference type="ARBA" id="ARBA00022989"/>
    </source>
</evidence>
<dbReference type="Gene3D" id="1.10.3720.10">
    <property type="entry name" value="MetI-like"/>
    <property type="match status" value="1"/>
</dbReference>
<feature type="transmembrane region" description="Helical" evidence="7">
    <location>
        <begin position="93"/>
        <end position="114"/>
    </location>
</feature>
<dbReference type="GO" id="GO:0005886">
    <property type="term" value="C:plasma membrane"/>
    <property type="evidence" value="ECO:0007669"/>
    <property type="project" value="UniProtKB-SubCell"/>
</dbReference>
<sequence>MTNVKKQKWQIGQETFFVRWKRNMKRYKYIYLMLLPVILYYAIFCYGPMGGTIIAFKNYKPALGITGSKWVGMKYFKDFLFGPYAWRVIRNTLIINVLQILFAFPIPIFLALLINEIKCRPYKKVVQTISYMPHFISLVVICGLLATFCRTDGLFNDFLALLGMERRSLLAEPDLFRTIYVGSGIWQEAGWGSIIYLATLSTVDPGLHEAAAIDGANRFQRMLHVSLPCLVPIIIVQFIMRMGNILTQGFEKVFLLYSPLTYDKADIISTYIYRQGLELTNYSYGTAVGLFNSAVNLLILVFVNYTSKTSVYKGYKQDKIEMRGDRAEMSDFPLYLNTVAGGLDRRDQAIGGFSFVVKIYAVPVVEIIG</sequence>
<dbReference type="InterPro" id="IPR000515">
    <property type="entry name" value="MetI-like"/>
</dbReference>
<dbReference type="GO" id="GO:0055085">
    <property type="term" value="P:transmembrane transport"/>
    <property type="evidence" value="ECO:0007669"/>
    <property type="project" value="InterPro"/>
</dbReference>
<protein>
    <submittedName>
        <fullName evidence="9">Sugar ABC transporter permease</fullName>
    </submittedName>
</protein>
<keyword evidence="5 7" id="KW-1133">Transmembrane helix</keyword>
<name>A0A3E3I3P9_9FIRM</name>
<evidence type="ECO:0000313" key="10">
    <source>
        <dbReference type="Proteomes" id="UP000261166"/>
    </source>
</evidence>
<comment type="similarity">
    <text evidence="7">Belongs to the binding-protein-dependent transport system permease family.</text>
</comment>
<dbReference type="Pfam" id="PF00528">
    <property type="entry name" value="BPD_transp_1"/>
    <property type="match status" value="1"/>
</dbReference>
<evidence type="ECO:0000313" key="9">
    <source>
        <dbReference type="EMBL" id="RGE59517.1"/>
    </source>
</evidence>
<gene>
    <name evidence="9" type="ORF">DWY69_30360</name>
</gene>
<evidence type="ECO:0000256" key="7">
    <source>
        <dbReference type="RuleBase" id="RU363032"/>
    </source>
</evidence>
<evidence type="ECO:0000256" key="3">
    <source>
        <dbReference type="ARBA" id="ARBA00022475"/>
    </source>
</evidence>
<feature type="domain" description="ABC transmembrane type-1" evidence="8">
    <location>
        <begin position="89"/>
        <end position="303"/>
    </location>
</feature>
<keyword evidence="3" id="KW-1003">Cell membrane</keyword>
<evidence type="ECO:0000256" key="4">
    <source>
        <dbReference type="ARBA" id="ARBA00022692"/>
    </source>
</evidence>
<feature type="transmembrane region" description="Helical" evidence="7">
    <location>
        <begin position="282"/>
        <end position="303"/>
    </location>
</feature>
<feature type="transmembrane region" description="Helical" evidence="7">
    <location>
        <begin position="29"/>
        <end position="49"/>
    </location>
</feature>
<dbReference type="PANTHER" id="PTHR43227">
    <property type="entry name" value="BLL4140 PROTEIN"/>
    <property type="match status" value="1"/>
</dbReference>
<keyword evidence="4 7" id="KW-0812">Transmembrane</keyword>
<proteinExistence type="inferred from homology"/>
<comment type="caution">
    <text evidence="9">The sequence shown here is derived from an EMBL/GenBank/DDBJ whole genome shotgun (WGS) entry which is preliminary data.</text>
</comment>
<evidence type="ECO:0000259" key="8">
    <source>
        <dbReference type="PROSITE" id="PS50928"/>
    </source>
</evidence>
<dbReference type="SUPFAM" id="SSF161098">
    <property type="entry name" value="MetI-like"/>
    <property type="match status" value="1"/>
</dbReference>
<comment type="subcellular location">
    <subcellularLocation>
        <location evidence="1 7">Cell membrane</location>
        <topology evidence="1 7">Multi-pass membrane protein</topology>
    </subcellularLocation>
</comment>
<dbReference type="InterPro" id="IPR035906">
    <property type="entry name" value="MetI-like_sf"/>
</dbReference>
<keyword evidence="2 7" id="KW-0813">Transport</keyword>
<keyword evidence="6 7" id="KW-0472">Membrane</keyword>
<feature type="transmembrane region" description="Helical" evidence="7">
    <location>
        <begin position="221"/>
        <end position="240"/>
    </location>
</feature>
<dbReference type="PROSITE" id="PS50928">
    <property type="entry name" value="ABC_TM1"/>
    <property type="match status" value="1"/>
</dbReference>
<organism evidence="9 10">
    <name type="scientific">Eisenbergiella massiliensis</name>
    <dbReference type="NCBI Taxonomy" id="1720294"/>
    <lineage>
        <taxon>Bacteria</taxon>
        <taxon>Bacillati</taxon>
        <taxon>Bacillota</taxon>
        <taxon>Clostridia</taxon>
        <taxon>Lachnospirales</taxon>
        <taxon>Lachnospiraceae</taxon>
        <taxon>Eisenbergiella</taxon>
    </lineage>
</organism>
<reference evidence="9 10" key="1">
    <citation type="submission" date="2018-08" db="EMBL/GenBank/DDBJ databases">
        <title>A genome reference for cultivated species of the human gut microbiota.</title>
        <authorList>
            <person name="Zou Y."/>
            <person name="Xue W."/>
            <person name="Luo G."/>
        </authorList>
    </citation>
    <scope>NUCLEOTIDE SEQUENCE [LARGE SCALE GENOMIC DNA]</scope>
    <source>
        <strain evidence="9 10">AF26-4BH</strain>
    </source>
</reference>
<evidence type="ECO:0000256" key="1">
    <source>
        <dbReference type="ARBA" id="ARBA00004651"/>
    </source>
</evidence>
<dbReference type="AlphaFoldDB" id="A0A3E3I3P9"/>
<dbReference type="EMBL" id="QVLU01000059">
    <property type="protein sequence ID" value="RGE59517.1"/>
    <property type="molecule type" value="Genomic_DNA"/>
</dbReference>
<dbReference type="CDD" id="cd06261">
    <property type="entry name" value="TM_PBP2"/>
    <property type="match status" value="1"/>
</dbReference>